<comment type="caution">
    <text evidence="1">The sequence shown here is derived from an EMBL/GenBank/DDBJ whole genome shotgun (WGS) entry which is preliminary data.</text>
</comment>
<protein>
    <submittedName>
        <fullName evidence="1">DUF2064 domain-containing protein</fullName>
    </submittedName>
</protein>
<keyword evidence="2" id="KW-1185">Reference proteome</keyword>
<name>A0ABW3AK97_9MICO</name>
<dbReference type="Proteomes" id="UP001597055">
    <property type="component" value="Unassembled WGS sequence"/>
</dbReference>
<dbReference type="EMBL" id="JBHTII010000001">
    <property type="protein sequence ID" value="MFD0791016.1"/>
    <property type="molecule type" value="Genomic_DNA"/>
</dbReference>
<proteinExistence type="predicted"/>
<accession>A0ABW3AK97</accession>
<dbReference type="InterPro" id="IPR029044">
    <property type="entry name" value="Nucleotide-diphossugar_trans"/>
</dbReference>
<reference evidence="2" key="1">
    <citation type="journal article" date="2019" name="Int. J. Syst. Evol. Microbiol.">
        <title>The Global Catalogue of Microorganisms (GCM) 10K type strain sequencing project: providing services to taxonomists for standard genome sequencing and annotation.</title>
        <authorList>
            <consortium name="The Broad Institute Genomics Platform"/>
            <consortium name="The Broad Institute Genome Sequencing Center for Infectious Disease"/>
            <person name="Wu L."/>
            <person name="Ma J."/>
        </authorList>
    </citation>
    <scope>NUCLEOTIDE SEQUENCE [LARGE SCALE GENOMIC DNA]</scope>
    <source>
        <strain evidence="2">CCUG 54523</strain>
    </source>
</reference>
<sequence length="203" mass="21629">MTTVVLMAKECLPGRVKTRLHPPFSLVDAARIAEASLSDTITTLSALPVERRVLCLDGEDAPHLPPGWEVLPQAAGGLDERIGAALDACRGPALVVGMDTPQLSADDVADIGGWPDDVDAWFGPAEDGGFWALALREPRGDLVRGVPMSRPDTGARQRERLEAAGLRVGTLPRLTDIDDAESLRAVTGLLRDGRLTALLRELA</sequence>
<organism evidence="1 2">
    <name type="scientific">Microbacterium insulae</name>
    <dbReference type="NCBI Taxonomy" id="483014"/>
    <lineage>
        <taxon>Bacteria</taxon>
        <taxon>Bacillati</taxon>
        <taxon>Actinomycetota</taxon>
        <taxon>Actinomycetes</taxon>
        <taxon>Micrococcales</taxon>
        <taxon>Microbacteriaceae</taxon>
        <taxon>Microbacterium</taxon>
    </lineage>
</organism>
<dbReference type="Gene3D" id="3.90.550.10">
    <property type="entry name" value="Spore Coat Polysaccharide Biosynthesis Protein SpsA, Chain A"/>
    <property type="match status" value="1"/>
</dbReference>
<evidence type="ECO:0000313" key="1">
    <source>
        <dbReference type="EMBL" id="MFD0791016.1"/>
    </source>
</evidence>
<dbReference type="PANTHER" id="PTHR36529:SF1">
    <property type="entry name" value="GLYCOSYLTRANSFERASE"/>
    <property type="match status" value="1"/>
</dbReference>
<dbReference type="Pfam" id="PF09837">
    <property type="entry name" value="DUF2064"/>
    <property type="match status" value="1"/>
</dbReference>
<gene>
    <name evidence="1" type="ORF">ACFQ0P_11455</name>
</gene>
<evidence type="ECO:0000313" key="2">
    <source>
        <dbReference type="Proteomes" id="UP001597055"/>
    </source>
</evidence>
<dbReference type="RefSeq" id="WP_204978826.1">
    <property type="nucleotide sequence ID" value="NZ_JBHTII010000001.1"/>
</dbReference>
<dbReference type="InterPro" id="IPR018641">
    <property type="entry name" value="Trfase_1_rSAM/seldom-assoc"/>
</dbReference>
<dbReference type="SUPFAM" id="SSF53448">
    <property type="entry name" value="Nucleotide-diphospho-sugar transferases"/>
    <property type="match status" value="1"/>
</dbReference>
<dbReference type="PANTHER" id="PTHR36529">
    <property type="entry name" value="SLL1095 PROTEIN"/>
    <property type="match status" value="1"/>
</dbReference>